<dbReference type="InterPro" id="IPR016188">
    <property type="entry name" value="PurM-like_N"/>
</dbReference>
<gene>
    <name evidence="2" type="ORF">I553_7164</name>
</gene>
<dbReference type="PANTHER" id="PTHR30303:SF0">
    <property type="entry name" value="CARBAMOYL DEHYDRATASE HYPE"/>
    <property type="match status" value="1"/>
</dbReference>
<dbReference type="PATRIC" id="fig|1299334.3.peg.8924"/>
<dbReference type="SUPFAM" id="SSF55326">
    <property type="entry name" value="PurM N-terminal domain-like"/>
    <property type="match status" value="1"/>
</dbReference>
<organism evidence="2">
    <name type="scientific">Mycobacterium xenopi 4042</name>
    <dbReference type="NCBI Taxonomy" id="1299334"/>
    <lineage>
        <taxon>Bacteria</taxon>
        <taxon>Bacillati</taxon>
        <taxon>Actinomycetota</taxon>
        <taxon>Actinomycetes</taxon>
        <taxon>Mycobacteriales</taxon>
        <taxon>Mycobacteriaceae</taxon>
        <taxon>Mycobacterium</taxon>
    </lineage>
</organism>
<comment type="caution">
    <text evidence="2">The sequence shown here is derived from an EMBL/GenBank/DDBJ whole genome shotgun (WGS) entry which is preliminary data.</text>
</comment>
<proteinExistence type="predicted"/>
<dbReference type="PANTHER" id="PTHR30303">
    <property type="entry name" value="HYDROGENASE ISOENZYMES FORMATION PROTEIN HYPE"/>
    <property type="match status" value="1"/>
</dbReference>
<evidence type="ECO:0000259" key="1">
    <source>
        <dbReference type="Pfam" id="PF00586"/>
    </source>
</evidence>
<dbReference type="GO" id="GO:0051604">
    <property type="term" value="P:protein maturation"/>
    <property type="evidence" value="ECO:0007669"/>
    <property type="project" value="TreeGrafter"/>
</dbReference>
<dbReference type="EMBL" id="JAOB01000081">
    <property type="protein sequence ID" value="EUA14044.1"/>
    <property type="molecule type" value="Genomic_DNA"/>
</dbReference>
<sequence>MSLPSGERLVLSTDSFVVQPRSFPGGSIGELAVHGTANDLAVTGAVPQWISAAFVLEEGFPIAELKEIVADMAAAAAETAVQIVTGTPRWCPTGQQTACSSRRPASALFPRVVGCPRNRSVPATRCCCRDQWAITAWR</sequence>
<reference evidence="2" key="1">
    <citation type="submission" date="2014-01" db="EMBL/GenBank/DDBJ databases">
        <authorList>
            <person name="Brown-Elliot B."/>
            <person name="Wallace R."/>
            <person name="Lenaerts A."/>
            <person name="Ordway D."/>
            <person name="DeGroote M.A."/>
            <person name="Parker T."/>
            <person name="Sizemore C."/>
            <person name="Tallon L.J."/>
            <person name="Sadzewicz L.K."/>
            <person name="Sengamalay N."/>
            <person name="Fraser C.M."/>
            <person name="Hine E."/>
            <person name="Shefchek K.A."/>
            <person name="Das S.P."/>
            <person name="Tettelin H."/>
        </authorList>
    </citation>
    <scope>NUCLEOTIDE SEQUENCE [LARGE SCALE GENOMIC DNA]</scope>
    <source>
        <strain evidence="2">4042</strain>
    </source>
</reference>
<name>X7Z3V5_MYCXE</name>
<dbReference type="InterPro" id="IPR036921">
    <property type="entry name" value="PurM-like_N_sf"/>
</dbReference>
<protein>
    <submittedName>
        <fullName evidence="2">AIR synthase related, N-terminal domain protein</fullName>
    </submittedName>
</protein>
<dbReference type="Gene3D" id="3.30.1330.10">
    <property type="entry name" value="PurM-like, N-terminal domain"/>
    <property type="match status" value="1"/>
</dbReference>
<dbReference type="InterPro" id="IPR011854">
    <property type="entry name" value="HypE"/>
</dbReference>
<accession>X7Z3V5</accession>
<dbReference type="AlphaFoldDB" id="X7Z3V5"/>
<evidence type="ECO:0000313" key="2">
    <source>
        <dbReference type="EMBL" id="EUA14044.1"/>
    </source>
</evidence>
<dbReference type="Pfam" id="PF00586">
    <property type="entry name" value="AIRS"/>
    <property type="match status" value="1"/>
</dbReference>
<feature type="domain" description="PurM-like N-terminal" evidence="1">
    <location>
        <begin position="3"/>
        <end position="86"/>
    </location>
</feature>